<dbReference type="InterPro" id="IPR036396">
    <property type="entry name" value="Cyt_P450_sf"/>
</dbReference>
<evidence type="ECO:0000256" key="11">
    <source>
        <dbReference type="ARBA" id="ARBA00023033"/>
    </source>
</evidence>
<reference evidence="15" key="1">
    <citation type="submission" date="2025-08" db="UniProtKB">
        <authorList>
            <consortium name="Ensembl"/>
        </authorList>
    </citation>
    <scope>IDENTIFICATION</scope>
</reference>
<keyword evidence="8" id="KW-0492">Microsome</keyword>
<dbReference type="Pfam" id="PF00067">
    <property type="entry name" value="p450"/>
    <property type="match status" value="1"/>
</dbReference>
<evidence type="ECO:0000256" key="6">
    <source>
        <dbReference type="ARBA" id="ARBA00022723"/>
    </source>
</evidence>
<dbReference type="OrthoDB" id="2789670at2759"/>
<dbReference type="PANTHER" id="PTHR24300">
    <property type="entry name" value="CYTOCHROME P450 508A4-RELATED"/>
    <property type="match status" value="1"/>
</dbReference>
<dbReference type="GO" id="GO:0016712">
    <property type="term" value="F:oxidoreductase activity, acting on paired donors, with incorporation or reduction of molecular oxygen, reduced flavin or flavoprotein as one donor, and incorporation of one atom of oxygen"/>
    <property type="evidence" value="ECO:0007669"/>
    <property type="project" value="InterPro"/>
</dbReference>
<dbReference type="GO" id="GO:0020037">
    <property type="term" value="F:heme binding"/>
    <property type="evidence" value="ECO:0007669"/>
    <property type="project" value="InterPro"/>
</dbReference>
<dbReference type="STRING" id="205130.ENSMAMP00000002574"/>
<sequence length="504" mass="56957">MDVLSGVYVSPAWQWVDTWSLLMFALVLLVVSEYVRSRRPSNFPPGPWALPVVGNIFSLDSNNVHGDMVKLAQKYGNIYSLKMGPKWMVVLNGLSTLQEGLLTKGDILADRPVVPLHDDMFPNLGLVFTNGHIWKQQRRFTLFTLKSLGVGKKSLESPILTEFIYMSNEIANQKGKPFSPILIIRNGVSNIICSLVFGHRFEYGNEKFVKLIKLFDSAFQIEASVWAELYNAFPMVMKHLPGPHQTLKKIYGEVINFVKTEIKKHKEDWDPSEPRNFIDCYLKEIHRTDGEVDTDFHEDNLVMCSFDLFGAGTETTSTTLLWALLYMATYTEIQEKVQAEIDAVLGQSRQPSMEDRANLPYTDAVIHEVQRMGNIAPLSVPHVTNRELQLEGYTIPKGVTVIPNLTSVLFDKKEWETPDTFNPRHFLNEEGKFVKPAAFIPFSAGKRVCLGENLARMELFLLFTSLLQCFTFSMPPGVKSVLTPCFGLTLSPSPYEICATSRGI</sequence>
<evidence type="ECO:0000256" key="7">
    <source>
        <dbReference type="ARBA" id="ARBA00022824"/>
    </source>
</evidence>
<evidence type="ECO:0000256" key="5">
    <source>
        <dbReference type="ARBA" id="ARBA00022617"/>
    </source>
</evidence>
<dbReference type="CDD" id="cd11026">
    <property type="entry name" value="CYP2"/>
    <property type="match status" value="1"/>
</dbReference>
<dbReference type="InterPro" id="IPR008067">
    <property type="entry name" value="Cyt_P450_E_grp-I_CYP2A-like"/>
</dbReference>
<dbReference type="PRINTS" id="PR00463">
    <property type="entry name" value="EP450I"/>
</dbReference>
<protein>
    <submittedName>
        <fullName evidence="15">Cytochrome P450 2J2-like</fullName>
    </submittedName>
</protein>
<dbReference type="PANTHER" id="PTHR24300:SF177">
    <property type="entry name" value="CYTOCHROME P450 2J2"/>
    <property type="match status" value="1"/>
</dbReference>
<dbReference type="PRINTS" id="PR00385">
    <property type="entry name" value="P450"/>
</dbReference>
<dbReference type="RefSeq" id="XP_026160774.1">
    <property type="nucleotide sequence ID" value="XM_026304989.1"/>
</dbReference>
<dbReference type="InParanoid" id="A0A3Q3KYL7"/>
<dbReference type="GO" id="GO:0005789">
    <property type="term" value="C:endoplasmic reticulum membrane"/>
    <property type="evidence" value="ECO:0007669"/>
    <property type="project" value="UniProtKB-SubCell"/>
</dbReference>
<evidence type="ECO:0000256" key="9">
    <source>
        <dbReference type="ARBA" id="ARBA00023002"/>
    </source>
</evidence>
<evidence type="ECO:0000313" key="15">
    <source>
        <dbReference type="Ensembl" id="ENSMAMP00000002574.1"/>
    </source>
</evidence>
<accession>A0A3Q3KYL7</accession>
<comment type="similarity">
    <text evidence="4 14">Belongs to the cytochrome P450 family.</text>
</comment>
<dbReference type="InterPro" id="IPR017972">
    <property type="entry name" value="Cyt_P450_CS"/>
</dbReference>
<keyword evidence="7" id="KW-0256">Endoplasmic reticulum</keyword>
<evidence type="ECO:0000313" key="16">
    <source>
        <dbReference type="Proteomes" id="UP000261640"/>
    </source>
</evidence>
<dbReference type="SUPFAM" id="SSF48264">
    <property type="entry name" value="Cytochrome P450"/>
    <property type="match status" value="1"/>
</dbReference>
<dbReference type="Proteomes" id="UP000261640">
    <property type="component" value="Unplaced"/>
</dbReference>
<dbReference type="InterPro" id="IPR002401">
    <property type="entry name" value="Cyt_P450_E_grp-I"/>
</dbReference>
<keyword evidence="10 13" id="KW-0408">Iron</keyword>
<dbReference type="GO" id="GO:0005506">
    <property type="term" value="F:iron ion binding"/>
    <property type="evidence" value="ECO:0007669"/>
    <property type="project" value="InterPro"/>
</dbReference>
<dbReference type="AlphaFoldDB" id="A0A3Q3KYL7"/>
<keyword evidence="11 14" id="KW-0503">Monooxygenase</keyword>
<dbReference type="GeneTree" id="ENSGT00950000182879"/>
<dbReference type="FunFam" id="1.10.630.10:FF:000004">
    <property type="entry name" value="cytochrome P450 2D15 isoform X1"/>
    <property type="match status" value="1"/>
</dbReference>
<proteinExistence type="inferred from homology"/>
<reference evidence="15" key="2">
    <citation type="submission" date="2025-09" db="UniProtKB">
        <authorList>
            <consortium name="Ensembl"/>
        </authorList>
    </citation>
    <scope>IDENTIFICATION</scope>
</reference>
<keyword evidence="9 14" id="KW-0560">Oxidoreductase</keyword>
<keyword evidence="16" id="KW-1185">Reference proteome</keyword>
<dbReference type="InterPro" id="IPR050182">
    <property type="entry name" value="Cytochrome_P450_fam2"/>
</dbReference>
<dbReference type="InterPro" id="IPR001128">
    <property type="entry name" value="Cyt_P450"/>
</dbReference>
<keyword evidence="5 13" id="KW-0349">Heme</keyword>
<dbReference type="Gene3D" id="1.10.630.10">
    <property type="entry name" value="Cytochrome P450"/>
    <property type="match status" value="1"/>
</dbReference>
<evidence type="ECO:0000256" key="8">
    <source>
        <dbReference type="ARBA" id="ARBA00022848"/>
    </source>
</evidence>
<dbReference type="Ensembl" id="ENSMAMT00000002627.2">
    <property type="protein sequence ID" value="ENSMAMP00000002574.1"/>
    <property type="gene ID" value="ENSMAMG00000001751.2"/>
</dbReference>
<comment type="subcellular location">
    <subcellularLocation>
        <location evidence="3">Endoplasmic reticulum membrane</location>
    </subcellularLocation>
    <subcellularLocation>
        <location evidence="2">Microsome membrane</location>
    </subcellularLocation>
</comment>
<evidence type="ECO:0000256" key="3">
    <source>
        <dbReference type="ARBA" id="ARBA00004586"/>
    </source>
</evidence>
<evidence type="ECO:0000256" key="4">
    <source>
        <dbReference type="ARBA" id="ARBA00010617"/>
    </source>
</evidence>
<dbReference type="PROSITE" id="PS00086">
    <property type="entry name" value="CYTOCHROME_P450"/>
    <property type="match status" value="1"/>
</dbReference>
<keyword evidence="12" id="KW-0472">Membrane</keyword>
<evidence type="ECO:0000256" key="1">
    <source>
        <dbReference type="ARBA" id="ARBA00001971"/>
    </source>
</evidence>
<name>A0A3Q3KYL7_9TELE</name>
<comment type="cofactor">
    <cofactor evidence="1 13">
        <name>heme</name>
        <dbReference type="ChEBI" id="CHEBI:30413"/>
    </cofactor>
</comment>
<dbReference type="PRINTS" id="PR01684">
    <property type="entry name" value="EP450ICYP2A"/>
</dbReference>
<dbReference type="GO" id="GO:0006082">
    <property type="term" value="P:organic acid metabolic process"/>
    <property type="evidence" value="ECO:0007669"/>
    <property type="project" value="TreeGrafter"/>
</dbReference>
<evidence type="ECO:0000256" key="14">
    <source>
        <dbReference type="RuleBase" id="RU000461"/>
    </source>
</evidence>
<feature type="binding site" description="axial binding residue" evidence="13">
    <location>
        <position position="449"/>
    </location>
    <ligand>
        <name>heme</name>
        <dbReference type="ChEBI" id="CHEBI:30413"/>
    </ligand>
    <ligandPart>
        <name>Fe</name>
        <dbReference type="ChEBI" id="CHEBI:18248"/>
    </ligandPart>
</feature>
<organism evidence="15 16">
    <name type="scientific">Mastacembelus armatus</name>
    <name type="common">zig-zag eel</name>
    <dbReference type="NCBI Taxonomy" id="205130"/>
    <lineage>
        <taxon>Eukaryota</taxon>
        <taxon>Metazoa</taxon>
        <taxon>Chordata</taxon>
        <taxon>Craniata</taxon>
        <taxon>Vertebrata</taxon>
        <taxon>Euteleostomi</taxon>
        <taxon>Actinopterygii</taxon>
        <taxon>Neopterygii</taxon>
        <taxon>Teleostei</taxon>
        <taxon>Neoteleostei</taxon>
        <taxon>Acanthomorphata</taxon>
        <taxon>Anabantaria</taxon>
        <taxon>Synbranchiformes</taxon>
        <taxon>Mastacembelidae</taxon>
        <taxon>Mastacembelus</taxon>
    </lineage>
</organism>
<keyword evidence="6 13" id="KW-0479">Metal-binding</keyword>
<evidence type="ECO:0000256" key="2">
    <source>
        <dbReference type="ARBA" id="ARBA00004524"/>
    </source>
</evidence>
<evidence type="ECO:0000256" key="10">
    <source>
        <dbReference type="ARBA" id="ARBA00023004"/>
    </source>
</evidence>
<evidence type="ECO:0000256" key="12">
    <source>
        <dbReference type="ARBA" id="ARBA00023136"/>
    </source>
</evidence>
<dbReference type="GeneID" id="113129162"/>
<evidence type="ECO:0000256" key="13">
    <source>
        <dbReference type="PIRSR" id="PIRSR602401-1"/>
    </source>
</evidence>
<dbReference type="GO" id="GO:0006805">
    <property type="term" value="P:xenobiotic metabolic process"/>
    <property type="evidence" value="ECO:0007669"/>
    <property type="project" value="TreeGrafter"/>
</dbReference>